<reference evidence="6 7" key="2">
    <citation type="submission" date="2020-07" db="EMBL/GenBank/DDBJ databases">
        <title>Genome assembly of wild tea tree DASZ reveals pedigree and selection history of tea varieties.</title>
        <authorList>
            <person name="Zhang W."/>
        </authorList>
    </citation>
    <scope>NUCLEOTIDE SEQUENCE [LARGE SCALE GENOMIC DNA]</scope>
    <source>
        <strain evidence="7">cv. G240</strain>
        <tissue evidence="6">Leaf</tissue>
    </source>
</reference>
<dbReference type="EMBL" id="JACBKZ010000002">
    <property type="protein sequence ID" value="KAF5957922.1"/>
    <property type="molecule type" value="Genomic_DNA"/>
</dbReference>
<evidence type="ECO:0000313" key="6">
    <source>
        <dbReference type="EMBL" id="KAF5957922.1"/>
    </source>
</evidence>
<dbReference type="Gene3D" id="3.40.50.720">
    <property type="entry name" value="NAD(P)-binding Rossmann-like Domain"/>
    <property type="match status" value="1"/>
</dbReference>
<dbReference type="PRINTS" id="PR00081">
    <property type="entry name" value="GDHRDH"/>
</dbReference>
<evidence type="ECO:0000256" key="4">
    <source>
        <dbReference type="ARBA" id="ARBA00023136"/>
    </source>
</evidence>
<dbReference type="InterPro" id="IPR036291">
    <property type="entry name" value="NAD(P)-bd_dom_sf"/>
</dbReference>
<dbReference type="PANTHER" id="PTHR30238">
    <property type="entry name" value="MEMBRANE BOUND PREDICTED REDOX MODULATOR"/>
    <property type="match status" value="1"/>
</dbReference>
<dbReference type="Proteomes" id="UP000593564">
    <property type="component" value="Unassembled WGS sequence"/>
</dbReference>
<organism evidence="6 7">
    <name type="scientific">Camellia sinensis</name>
    <name type="common">Tea plant</name>
    <name type="synonym">Thea sinensis</name>
    <dbReference type="NCBI Taxonomy" id="4442"/>
    <lineage>
        <taxon>Eukaryota</taxon>
        <taxon>Viridiplantae</taxon>
        <taxon>Streptophyta</taxon>
        <taxon>Embryophyta</taxon>
        <taxon>Tracheophyta</taxon>
        <taxon>Spermatophyta</taxon>
        <taxon>Magnoliopsida</taxon>
        <taxon>eudicotyledons</taxon>
        <taxon>Gunneridae</taxon>
        <taxon>Pentapetalae</taxon>
        <taxon>asterids</taxon>
        <taxon>Ericales</taxon>
        <taxon>Theaceae</taxon>
        <taxon>Camellia</taxon>
    </lineage>
</organism>
<dbReference type="AlphaFoldDB" id="A0A7J7HYK9"/>
<accession>A0A7J7HYK9</accession>
<protein>
    <submittedName>
        <fullName evidence="6">Uncharacterized protein</fullName>
    </submittedName>
</protein>
<evidence type="ECO:0000256" key="1">
    <source>
        <dbReference type="ARBA" id="ARBA00004141"/>
    </source>
</evidence>
<evidence type="ECO:0000313" key="7">
    <source>
        <dbReference type="Proteomes" id="UP000593564"/>
    </source>
</evidence>
<feature type="transmembrane region" description="Helical" evidence="5">
    <location>
        <begin position="59"/>
        <end position="77"/>
    </location>
</feature>
<evidence type="ECO:0000256" key="5">
    <source>
        <dbReference type="SAM" id="Phobius"/>
    </source>
</evidence>
<feature type="transmembrane region" description="Helical" evidence="5">
    <location>
        <begin position="97"/>
        <end position="115"/>
    </location>
</feature>
<keyword evidence="3 5" id="KW-1133">Transmembrane helix</keyword>
<gene>
    <name evidence="6" type="ORF">HYC85_005147</name>
</gene>
<dbReference type="GO" id="GO:0016020">
    <property type="term" value="C:membrane"/>
    <property type="evidence" value="ECO:0007669"/>
    <property type="project" value="UniProtKB-SubCell"/>
</dbReference>
<sequence>MFAGEEEDSDLSDNFVVKTCQKFIPATPLLLTVAVIELSDIAFAVDSIPTVFGVTRDPFVVFTSNFFAIFVLVKALVSMDPGDDTEFLKKQFQEFMAAGRIINIASIVGLVGNVGQTNCSAAKAGVLGLTKTVAWEYASRNINTQAKMQLILVNVVAAGFITSDMTAKLGGDIEKKILETIPLGFDDKMRAVVARNLEGRQINLHPRTNLTEFYQDLANSEKALECLQRVLQIDGRFTKENYLLLHGMGEHSLPRHINEHFHVETPIFYTNILHLHGLSYVSNHLLPGHTCKPFLVKDYDAALDLELDAMEKFVLQCLAFDQLYYSDPSTKKRCTTIKRKTVRDANHEVLISHHNIRVTSIVWGSIIVDGIVGE</sequence>
<keyword evidence="7" id="KW-1185">Reference proteome</keyword>
<dbReference type="PANTHER" id="PTHR30238:SF0">
    <property type="entry name" value="THYLAKOID MEMBRANE PROTEIN TERC, CHLOROPLASTIC"/>
    <property type="match status" value="1"/>
</dbReference>
<evidence type="ECO:0000256" key="3">
    <source>
        <dbReference type="ARBA" id="ARBA00022989"/>
    </source>
</evidence>
<keyword evidence="2 5" id="KW-0812">Transmembrane</keyword>
<evidence type="ECO:0000256" key="2">
    <source>
        <dbReference type="ARBA" id="ARBA00022692"/>
    </source>
</evidence>
<dbReference type="InterPro" id="IPR002347">
    <property type="entry name" value="SDR_fam"/>
</dbReference>
<comment type="subcellular location">
    <subcellularLocation>
        <location evidence="1">Membrane</location>
        <topology evidence="1">Multi-pass membrane protein</topology>
    </subcellularLocation>
</comment>
<name>A0A7J7HYK9_CAMSI</name>
<dbReference type="Pfam" id="PF00106">
    <property type="entry name" value="adh_short"/>
    <property type="match status" value="1"/>
</dbReference>
<proteinExistence type="predicted"/>
<dbReference type="InterPro" id="IPR005496">
    <property type="entry name" value="Integral_membrane_TerC"/>
</dbReference>
<dbReference type="SUPFAM" id="SSF51735">
    <property type="entry name" value="NAD(P)-binding Rossmann-fold domains"/>
    <property type="match status" value="1"/>
</dbReference>
<dbReference type="Pfam" id="PF03741">
    <property type="entry name" value="TerC"/>
    <property type="match status" value="1"/>
</dbReference>
<comment type="caution">
    <text evidence="6">The sequence shown here is derived from an EMBL/GenBank/DDBJ whole genome shotgun (WGS) entry which is preliminary data.</text>
</comment>
<reference evidence="7" key="1">
    <citation type="journal article" date="2020" name="Nat. Commun.">
        <title>Genome assembly of wild tea tree DASZ reveals pedigree and selection history of tea varieties.</title>
        <authorList>
            <person name="Zhang W."/>
            <person name="Zhang Y."/>
            <person name="Qiu H."/>
            <person name="Guo Y."/>
            <person name="Wan H."/>
            <person name="Zhang X."/>
            <person name="Scossa F."/>
            <person name="Alseekh S."/>
            <person name="Zhang Q."/>
            <person name="Wang P."/>
            <person name="Xu L."/>
            <person name="Schmidt M.H."/>
            <person name="Jia X."/>
            <person name="Li D."/>
            <person name="Zhu A."/>
            <person name="Guo F."/>
            <person name="Chen W."/>
            <person name="Ni D."/>
            <person name="Usadel B."/>
            <person name="Fernie A.R."/>
            <person name="Wen W."/>
        </authorList>
    </citation>
    <scope>NUCLEOTIDE SEQUENCE [LARGE SCALE GENOMIC DNA]</scope>
    <source>
        <strain evidence="7">cv. G240</strain>
    </source>
</reference>
<keyword evidence="4 5" id="KW-0472">Membrane</keyword>